<evidence type="ECO:0000256" key="4">
    <source>
        <dbReference type="ARBA" id="ARBA00035335"/>
    </source>
</evidence>
<gene>
    <name evidence="5" type="ORF">U0070_005955</name>
</gene>
<dbReference type="PANTHER" id="PTHR23413">
    <property type="entry name" value="60S RIBOSOMAL PROTEIN L32 AND DNA-DIRECTED RNA POLYMERASE II, SUBUNIT N"/>
    <property type="match status" value="1"/>
</dbReference>
<dbReference type="Proteomes" id="UP001488838">
    <property type="component" value="Unassembled WGS sequence"/>
</dbReference>
<evidence type="ECO:0000256" key="2">
    <source>
        <dbReference type="ARBA" id="ARBA00022980"/>
    </source>
</evidence>
<dbReference type="SMART" id="SM01393">
    <property type="entry name" value="Ribosomal_L32e"/>
    <property type="match status" value="1"/>
</dbReference>
<keyword evidence="6" id="KW-1185">Reference proteome</keyword>
<dbReference type="PANTHER" id="PTHR23413:SF1">
    <property type="entry name" value="RIBOSOMAL PROTEIN L32"/>
    <property type="match status" value="1"/>
</dbReference>
<dbReference type="Pfam" id="PF01655">
    <property type="entry name" value="Ribosomal_L32e"/>
    <property type="match status" value="1"/>
</dbReference>
<sequence>MAALQPLVEPNILKKRSKQFWHQSDRYLTIEQNWQKPRIISNRVQRRLKNNILMPKIDDGSSKETKYTLPIGFRKFLVLLRSWKCSRSYCAQSFSFL</sequence>
<accession>A0AAW0HKC6</accession>
<keyword evidence="2" id="KW-0689">Ribosomal protein</keyword>
<dbReference type="SUPFAM" id="SSF52042">
    <property type="entry name" value="Ribosomal protein L32e"/>
    <property type="match status" value="1"/>
</dbReference>
<protein>
    <recommendedName>
        <fullName evidence="4">60S ribosomal protein L32</fullName>
    </recommendedName>
</protein>
<reference evidence="5 6" key="1">
    <citation type="journal article" date="2023" name="bioRxiv">
        <title>Conserved and derived expression patterns and positive selection on dental genes reveal complex evolutionary context of ever-growing rodent molars.</title>
        <authorList>
            <person name="Calamari Z.T."/>
            <person name="Song A."/>
            <person name="Cohen E."/>
            <person name="Akter M."/>
            <person name="Roy R.D."/>
            <person name="Hallikas O."/>
            <person name="Christensen M.M."/>
            <person name="Li P."/>
            <person name="Marangoni P."/>
            <person name="Jernvall J."/>
            <person name="Klein O.D."/>
        </authorList>
    </citation>
    <scope>NUCLEOTIDE SEQUENCE [LARGE SCALE GENOMIC DNA]</scope>
    <source>
        <strain evidence="5">V071</strain>
    </source>
</reference>
<evidence type="ECO:0000313" key="6">
    <source>
        <dbReference type="Proteomes" id="UP001488838"/>
    </source>
</evidence>
<dbReference type="InterPro" id="IPR001515">
    <property type="entry name" value="Ribosomal_eL32"/>
</dbReference>
<proteinExistence type="inferred from homology"/>
<dbReference type="GO" id="GO:0006412">
    <property type="term" value="P:translation"/>
    <property type="evidence" value="ECO:0007669"/>
    <property type="project" value="InterPro"/>
</dbReference>
<evidence type="ECO:0000256" key="3">
    <source>
        <dbReference type="ARBA" id="ARBA00023274"/>
    </source>
</evidence>
<dbReference type="EMBL" id="JBBHLL010000483">
    <property type="protein sequence ID" value="KAK7801968.1"/>
    <property type="molecule type" value="Genomic_DNA"/>
</dbReference>
<evidence type="ECO:0000256" key="1">
    <source>
        <dbReference type="ARBA" id="ARBA00008431"/>
    </source>
</evidence>
<dbReference type="InterPro" id="IPR036351">
    <property type="entry name" value="Ribosomal_eL32_sf"/>
</dbReference>
<keyword evidence="3" id="KW-0687">Ribonucleoprotein</keyword>
<dbReference type="AlphaFoldDB" id="A0AAW0HKC6"/>
<name>A0AAW0HKC6_MYOGA</name>
<comment type="similarity">
    <text evidence="1">Belongs to the eukaryotic ribosomal protein eL32 family.</text>
</comment>
<evidence type="ECO:0000313" key="5">
    <source>
        <dbReference type="EMBL" id="KAK7801968.1"/>
    </source>
</evidence>
<organism evidence="5 6">
    <name type="scientific">Myodes glareolus</name>
    <name type="common">Bank vole</name>
    <name type="synonym">Clethrionomys glareolus</name>
    <dbReference type="NCBI Taxonomy" id="447135"/>
    <lineage>
        <taxon>Eukaryota</taxon>
        <taxon>Metazoa</taxon>
        <taxon>Chordata</taxon>
        <taxon>Craniata</taxon>
        <taxon>Vertebrata</taxon>
        <taxon>Euteleostomi</taxon>
        <taxon>Mammalia</taxon>
        <taxon>Eutheria</taxon>
        <taxon>Euarchontoglires</taxon>
        <taxon>Glires</taxon>
        <taxon>Rodentia</taxon>
        <taxon>Myomorpha</taxon>
        <taxon>Muroidea</taxon>
        <taxon>Cricetidae</taxon>
        <taxon>Arvicolinae</taxon>
        <taxon>Myodes</taxon>
    </lineage>
</organism>
<dbReference type="GO" id="GO:0022625">
    <property type="term" value="C:cytosolic large ribosomal subunit"/>
    <property type="evidence" value="ECO:0007669"/>
    <property type="project" value="TreeGrafter"/>
</dbReference>
<comment type="caution">
    <text evidence="5">The sequence shown here is derived from an EMBL/GenBank/DDBJ whole genome shotgun (WGS) entry which is preliminary data.</text>
</comment>
<dbReference type="GO" id="GO:0003735">
    <property type="term" value="F:structural constituent of ribosome"/>
    <property type="evidence" value="ECO:0007669"/>
    <property type="project" value="InterPro"/>
</dbReference>